<dbReference type="EMBL" id="CP001431">
    <property type="protein sequence ID" value="ACT69752.1"/>
    <property type="molecule type" value="Genomic_DNA"/>
</dbReference>
<organism evidence="1 2">
    <name type="scientific">Neorickettsia risticii (strain Illinois)</name>
    <dbReference type="NCBI Taxonomy" id="434131"/>
    <lineage>
        <taxon>Bacteria</taxon>
        <taxon>Pseudomonadati</taxon>
        <taxon>Pseudomonadota</taxon>
        <taxon>Alphaproteobacteria</taxon>
        <taxon>Rickettsiales</taxon>
        <taxon>Anaplasmataceae</taxon>
        <taxon>Neorickettsia</taxon>
    </lineage>
</organism>
<accession>C6V5U5</accession>
<protein>
    <submittedName>
        <fullName evidence="1">Uncharacterized protein</fullName>
    </submittedName>
</protein>
<evidence type="ECO:0000313" key="2">
    <source>
        <dbReference type="Proteomes" id="UP000001627"/>
    </source>
</evidence>
<dbReference type="Proteomes" id="UP000001627">
    <property type="component" value="Chromosome"/>
</dbReference>
<dbReference type="AlphaFoldDB" id="C6V5U5"/>
<dbReference type="HOGENOM" id="CLU_1914839_0_0_5"/>
<keyword evidence="2" id="KW-1185">Reference proteome</keyword>
<gene>
    <name evidence="1" type="ordered locus">NRI_0792</name>
</gene>
<dbReference type="STRING" id="434131.NRI_0792"/>
<evidence type="ECO:0000313" key="1">
    <source>
        <dbReference type="EMBL" id="ACT69752.1"/>
    </source>
</evidence>
<sequence>MSLGSSESSGVKSLKLGRFFLVPVVEDAAAVLSLSEPSSLSMETNAAGEGTGVLGPAEEGLLGLSGFCSTSPRCDEVSFSSLSGFSVAVDVEDEDAGDEGVGVLGPAEEGLLGLSGFSGSGPVGFCIFQTSF</sequence>
<dbReference type="KEGG" id="nri:NRI_0792"/>
<proteinExistence type="predicted"/>
<name>C6V5U5_NEORI</name>
<reference evidence="1 2" key="1">
    <citation type="journal article" date="2009" name="Nucleic Acids Res.">
        <title>Analysis of complete genome sequence of Neorickettsia risticii: causative agent of Potomac horse fever.</title>
        <authorList>
            <person name="Lin M."/>
            <person name="Zhang C."/>
            <person name="Gibson K."/>
            <person name="Rikihisa Y."/>
        </authorList>
    </citation>
    <scope>NUCLEOTIDE SEQUENCE [LARGE SCALE GENOMIC DNA]</scope>
    <source>
        <strain evidence="1 2">Illinois</strain>
    </source>
</reference>